<accession>A0A2T2P6L2</accession>
<dbReference type="AlphaFoldDB" id="A0A2T2P6L2"/>
<dbReference type="OrthoDB" id="7772923at2759"/>
<dbReference type="STRING" id="1448308.A0A2T2P6L2"/>
<dbReference type="InterPro" id="IPR002629">
    <property type="entry name" value="Met_Synth_C/arc"/>
</dbReference>
<dbReference type="CDD" id="cd03311">
    <property type="entry name" value="CIMS_C_terminal_like"/>
    <property type="match status" value="1"/>
</dbReference>
<dbReference type="EMBL" id="KZ678129">
    <property type="protein sequence ID" value="PSN73213.1"/>
    <property type="molecule type" value="Genomic_DNA"/>
</dbReference>
<dbReference type="InterPro" id="IPR038071">
    <property type="entry name" value="UROD/MetE-like_sf"/>
</dbReference>
<reference evidence="2 3" key="1">
    <citation type="journal article" date="2018" name="Front. Microbiol.">
        <title>Genome-Wide Analysis of Corynespora cassiicola Leaf Fall Disease Putative Effectors.</title>
        <authorList>
            <person name="Lopez D."/>
            <person name="Ribeiro S."/>
            <person name="Label P."/>
            <person name="Fumanal B."/>
            <person name="Venisse J.S."/>
            <person name="Kohler A."/>
            <person name="de Oliveira R.R."/>
            <person name="Labutti K."/>
            <person name="Lipzen A."/>
            <person name="Lail K."/>
            <person name="Bauer D."/>
            <person name="Ohm R.A."/>
            <person name="Barry K.W."/>
            <person name="Spatafora J."/>
            <person name="Grigoriev I.V."/>
            <person name="Martin F.M."/>
            <person name="Pujade-Renaud V."/>
        </authorList>
    </citation>
    <scope>NUCLEOTIDE SEQUENCE [LARGE SCALE GENOMIC DNA]</scope>
    <source>
        <strain evidence="2 3">Philippines</strain>
    </source>
</reference>
<dbReference type="GO" id="GO:0003871">
    <property type="term" value="F:5-methyltetrahydropteroyltriglutamate-homocysteine S-methyltransferase activity"/>
    <property type="evidence" value="ECO:0007669"/>
    <property type="project" value="InterPro"/>
</dbReference>
<gene>
    <name evidence="2" type="ORF">BS50DRAFT_514352</name>
</gene>
<dbReference type="Proteomes" id="UP000240883">
    <property type="component" value="Unassembled WGS sequence"/>
</dbReference>
<proteinExistence type="predicted"/>
<dbReference type="SUPFAM" id="SSF51726">
    <property type="entry name" value="UROD/MetE-like"/>
    <property type="match status" value="1"/>
</dbReference>
<dbReference type="PANTHER" id="PTHR43844">
    <property type="entry name" value="METHIONINE SYNTHASE"/>
    <property type="match status" value="1"/>
</dbReference>
<keyword evidence="3" id="KW-1185">Reference proteome</keyword>
<evidence type="ECO:0000313" key="3">
    <source>
        <dbReference type="Proteomes" id="UP000240883"/>
    </source>
</evidence>
<dbReference type="GO" id="GO:0009086">
    <property type="term" value="P:methionine biosynthetic process"/>
    <property type="evidence" value="ECO:0007669"/>
    <property type="project" value="InterPro"/>
</dbReference>
<dbReference type="PANTHER" id="PTHR43844:SF2">
    <property type="entry name" value="SYNTHASE, VITAMIN-B12 INDEPENDENT, PUTATIVE (AFU_ORTHOLOGUE AFUA_3G12060)-RELATED"/>
    <property type="match status" value="1"/>
</dbReference>
<feature type="domain" description="Cobalamin-independent methionine synthase MetE C-terminal/archaeal" evidence="1">
    <location>
        <begin position="184"/>
        <end position="387"/>
    </location>
</feature>
<organism evidence="2 3">
    <name type="scientific">Corynespora cassiicola Philippines</name>
    <dbReference type="NCBI Taxonomy" id="1448308"/>
    <lineage>
        <taxon>Eukaryota</taxon>
        <taxon>Fungi</taxon>
        <taxon>Dikarya</taxon>
        <taxon>Ascomycota</taxon>
        <taxon>Pezizomycotina</taxon>
        <taxon>Dothideomycetes</taxon>
        <taxon>Pleosporomycetidae</taxon>
        <taxon>Pleosporales</taxon>
        <taxon>Corynesporascaceae</taxon>
        <taxon>Corynespora</taxon>
    </lineage>
</organism>
<protein>
    <submittedName>
        <fullName evidence="2">UROD/MetE-like protein</fullName>
    </submittedName>
</protein>
<dbReference type="Pfam" id="PF01717">
    <property type="entry name" value="Meth_synt_2"/>
    <property type="match status" value="1"/>
</dbReference>
<dbReference type="Gene3D" id="3.20.20.210">
    <property type="match status" value="1"/>
</dbReference>
<dbReference type="GO" id="GO:0008270">
    <property type="term" value="F:zinc ion binding"/>
    <property type="evidence" value="ECO:0007669"/>
    <property type="project" value="InterPro"/>
</dbReference>
<evidence type="ECO:0000259" key="1">
    <source>
        <dbReference type="Pfam" id="PF01717"/>
    </source>
</evidence>
<evidence type="ECO:0000313" key="2">
    <source>
        <dbReference type="EMBL" id="PSN73213.1"/>
    </source>
</evidence>
<sequence>MAPIFRAEHIGSLIRPATIVDNAASSGGGVGLKERSDAVSAAVRDVIQTQIKHSITPLTHGEYPRRNFFAVLFDQLEGFEYRPTKIPDGFRAEIPVVRGAAASGLYPVMPSPVATGPIRWVKPALAEEWQQIQDAVRVAAGGDEAKAEELLSRVKLTIPSPIVHHIRLKRGTAYTPGSGYKNDAEFFADLTKAYRQELKSLYDLGCRYVQVDDPDLTYFCDEDFLRGLKEDGVDPDELLDTYVKAHNEFLKGRPEDLTMGVHLCRGNLTDELWLAKGSYERIAQRLFNELEYDAFFLEYETEKAGSFEPLRFLPTGKVIVLGVVSTKTPELEDLGVLEKKVREAAAVIADANGITADEVLENQLAVSPQCGFASAEHKKAVGSEEKMWDKLLLVRDLAQQIWPNAK</sequence>
<name>A0A2T2P6L2_CORCC</name>